<dbReference type="Pfam" id="PF13579">
    <property type="entry name" value="Glyco_trans_4_4"/>
    <property type="match status" value="1"/>
</dbReference>
<sequence>MRDPRSLARGAARRAYATLQRLRPRPTASDGSSAAEVTARLAALTEQRDHASAVDLVRREVDALGRDSGFLDQARRSASRAGEPSLQAEVTRAQLAVTPRLAGPARTRLAAALDQVEGRLRETDPTWSPSLDPAAVRAARTRQERTAPGGGRRVVHLLKIALPHRQSGYSVRTRYNLAAQVQAGMDPVAITALDFPGGDAPEVEEVHGIRHRHLLREHVPGDERVDSHLDAYASALLPAVAEEAPDLLHVHSGGRGYEAALVGRAVADALDIPWVYEVRGFFEAIWSQDLDRAESAETYRRRRDTDTRCMQAADAVITLSESMRSDIIGRGVPADRVHVVPNGVDAQAFAPRPRRDDLVDAYGLRDRFVFGYVSNLDHYREGQELLVDAAVALRERGVDAVALIVGDGTRRAELEAHAEAVGAGDAVVFTGRVPHDEVLDHYALIDVFVVPRVDEQAARLVTPLKPFEAMATGLPVLVSDLPALTEITGEGAWGESFAAGDAVALTDALERLAGDPERRAELAAAGRAWVETERSWAANGQRYADVYEQVLGARAWPR</sequence>
<keyword evidence="3 6" id="KW-0808">Transferase</keyword>
<dbReference type="SUPFAM" id="SSF53756">
    <property type="entry name" value="UDP-Glycosyltransferase/glycogen phosphorylase"/>
    <property type="match status" value="1"/>
</dbReference>
<feature type="domain" description="Glycosyltransferase subfamily 4-like N-terminal" evidence="5">
    <location>
        <begin position="168"/>
        <end position="343"/>
    </location>
</feature>
<dbReference type="AlphaFoldDB" id="A0A1W1ZBY2"/>
<evidence type="ECO:0000313" key="6">
    <source>
        <dbReference type="EMBL" id="SMC45923.1"/>
    </source>
</evidence>
<gene>
    <name evidence="6" type="ORF">SAMN06296429_103311</name>
</gene>
<dbReference type="PANTHER" id="PTHR45947:SF3">
    <property type="entry name" value="SULFOQUINOVOSYL TRANSFERASE SQD2"/>
    <property type="match status" value="1"/>
</dbReference>
<name>A0A1W1ZBY2_9MICO</name>
<feature type="domain" description="Glycosyl transferase family 1" evidence="4">
    <location>
        <begin position="366"/>
        <end position="529"/>
    </location>
</feature>
<dbReference type="InterPro" id="IPR050194">
    <property type="entry name" value="Glycosyltransferase_grp1"/>
</dbReference>
<dbReference type="Gene3D" id="3.40.50.2000">
    <property type="entry name" value="Glycogen Phosphorylase B"/>
    <property type="match status" value="2"/>
</dbReference>
<dbReference type="CDD" id="cd03794">
    <property type="entry name" value="GT4_WbuB-like"/>
    <property type="match status" value="1"/>
</dbReference>
<evidence type="ECO:0000256" key="1">
    <source>
        <dbReference type="ARBA" id="ARBA00021292"/>
    </source>
</evidence>
<protein>
    <recommendedName>
        <fullName evidence="1">D-inositol 3-phosphate glycosyltransferase</fullName>
    </recommendedName>
</protein>
<evidence type="ECO:0000259" key="4">
    <source>
        <dbReference type="Pfam" id="PF00534"/>
    </source>
</evidence>
<accession>A0A1W1ZBY2</accession>
<evidence type="ECO:0000313" key="7">
    <source>
        <dbReference type="Proteomes" id="UP000192634"/>
    </source>
</evidence>
<dbReference type="GO" id="GO:0016757">
    <property type="term" value="F:glycosyltransferase activity"/>
    <property type="evidence" value="ECO:0007669"/>
    <property type="project" value="UniProtKB-KW"/>
</dbReference>
<dbReference type="InterPro" id="IPR001296">
    <property type="entry name" value="Glyco_trans_1"/>
</dbReference>
<dbReference type="EMBL" id="FWXN01000003">
    <property type="protein sequence ID" value="SMC45923.1"/>
    <property type="molecule type" value="Genomic_DNA"/>
</dbReference>
<dbReference type="Proteomes" id="UP000192634">
    <property type="component" value="Unassembled WGS sequence"/>
</dbReference>
<evidence type="ECO:0000259" key="5">
    <source>
        <dbReference type="Pfam" id="PF13579"/>
    </source>
</evidence>
<dbReference type="GO" id="GO:1901137">
    <property type="term" value="P:carbohydrate derivative biosynthetic process"/>
    <property type="evidence" value="ECO:0007669"/>
    <property type="project" value="UniProtKB-ARBA"/>
</dbReference>
<keyword evidence="2" id="KW-0328">Glycosyltransferase</keyword>
<dbReference type="PANTHER" id="PTHR45947">
    <property type="entry name" value="SULFOQUINOVOSYL TRANSFERASE SQD2"/>
    <property type="match status" value="1"/>
</dbReference>
<organism evidence="6 7">
    <name type="scientific">Janibacter indicus</name>
    <dbReference type="NCBI Taxonomy" id="857417"/>
    <lineage>
        <taxon>Bacteria</taxon>
        <taxon>Bacillati</taxon>
        <taxon>Actinomycetota</taxon>
        <taxon>Actinomycetes</taxon>
        <taxon>Micrococcales</taxon>
        <taxon>Intrasporangiaceae</taxon>
        <taxon>Janibacter</taxon>
    </lineage>
</organism>
<dbReference type="OrthoDB" id="509705at2"/>
<evidence type="ECO:0000256" key="2">
    <source>
        <dbReference type="ARBA" id="ARBA00022676"/>
    </source>
</evidence>
<dbReference type="Pfam" id="PF00534">
    <property type="entry name" value="Glycos_transf_1"/>
    <property type="match status" value="1"/>
</dbReference>
<dbReference type="RefSeq" id="WP_143445436.1">
    <property type="nucleotide sequence ID" value="NZ_FWXN01000003.1"/>
</dbReference>
<dbReference type="InterPro" id="IPR028098">
    <property type="entry name" value="Glyco_trans_4-like_N"/>
</dbReference>
<proteinExistence type="predicted"/>
<reference evidence="6 7" key="1">
    <citation type="submission" date="2017-04" db="EMBL/GenBank/DDBJ databases">
        <authorList>
            <person name="Afonso C.L."/>
            <person name="Miller P.J."/>
            <person name="Scott M.A."/>
            <person name="Spackman E."/>
            <person name="Goraichik I."/>
            <person name="Dimitrov K.M."/>
            <person name="Suarez D.L."/>
            <person name="Swayne D.E."/>
        </authorList>
    </citation>
    <scope>NUCLEOTIDE SEQUENCE [LARGE SCALE GENOMIC DNA]</scope>
    <source>
        <strain evidence="6 7">CGMCC 1.12511</strain>
    </source>
</reference>
<evidence type="ECO:0000256" key="3">
    <source>
        <dbReference type="ARBA" id="ARBA00022679"/>
    </source>
</evidence>